<dbReference type="AlphaFoldDB" id="A0A8J2KW71"/>
<dbReference type="InterPro" id="IPR004119">
    <property type="entry name" value="EcKL"/>
</dbReference>
<evidence type="ECO:0000313" key="2">
    <source>
        <dbReference type="Proteomes" id="UP000708208"/>
    </source>
</evidence>
<comment type="caution">
    <text evidence="1">The sequence shown here is derived from an EMBL/GenBank/DDBJ whole genome shotgun (WGS) entry which is preliminary data.</text>
</comment>
<name>A0A8J2KW71_9HEXA</name>
<gene>
    <name evidence="1" type="ORF">AFUS01_LOCUS32590</name>
</gene>
<keyword evidence="2" id="KW-1185">Reference proteome</keyword>
<reference evidence="1" key="1">
    <citation type="submission" date="2021-06" db="EMBL/GenBank/DDBJ databases">
        <authorList>
            <person name="Hodson N. C."/>
            <person name="Mongue J. A."/>
            <person name="Jaron S. K."/>
        </authorList>
    </citation>
    <scope>NUCLEOTIDE SEQUENCE</scope>
</reference>
<dbReference type="EMBL" id="CAJVCH010526015">
    <property type="protein sequence ID" value="CAG7822308.1"/>
    <property type="molecule type" value="Genomic_DNA"/>
</dbReference>
<dbReference type="PANTHER" id="PTHR11012">
    <property type="entry name" value="PROTEIN KINASE-LIKE DOMAIN-CONTAINING"/>
    <property type="match status" value="1"/>
</dbReference>
<dbReference type="OrthoDB" id="5396515at2759"/>
<accession>A0A8J2KW71</accession>
<organism evidence="1 2">
    <name type="scientific">Allacma fusca</name>
    <dbReference type="NCBI Taxonomy" id="39272"/>
    <lineage>
        <taxon>Eukaryota</taxon>
        <taxon>Metazoa</taxon>
        <taxon>Ecdysozoa</taxon>
        <taxon>Arthropoda</taxon>
        <taxon>Hexapoda</taxon>
        <taxon>Collembola</taxon>
        <taxon>Symphypleona</taxon>
        <taxon>Sminthuridae</taxon>
        <taxon>Allacma</taxon>
    </lineage>
</organism>
<dbReference type="PANTHER" id="PTHR11012:SF58">
    <property type="entry name" value="CHK KINASE-LIKE DOMAIN-CONTAINING PROTEIN"/>
    <property type="match status" value="1"/>
</dbReference>
<dbReference type="Proteomes" id="UP000708208">
    <property type="component" value="Unassembled WGS sequence"/>
</dbReference>
<protein>
    <submittedName>
        <fullName evidence="1">Uncharacterized protein</fullName>
    </submittedName>
</protein>
<evidence type="ECO:0000313" key="1">
    <source>
        <dbReference type="EMBL" id="CAG7822308.1"/>
    </source>
</evidence>
<sequence>MPVGKIGIPKTPEDITLEWLNAIMNPRHIHVEEFAFMGDAKSDRGNLSDLNRLKLQIRKGPKNYEQMTIVIKTMPRDPNTRAFTASKGYGPNEVQMYTKVIPAMQGFLDSRNVSKSNSFSSTKCYFGEEEEGENP</sequence>
<dbReference type="Pfam" id="PF02958">
    <property type="entry name" value="EcKL"/>
    <property type="match status" value="1"/>
</dbReference>
<feature type="non-terminal residue" evidence="1">
    <location>
        <position position="135"/>
    </location>
</feature>
<proteinExistence type="predicted"/>